<dbReference type="EMBL" id="JABDTM020028704">
    <property type="protein sequence ID" value="KAH0808509.1"/>
    <property type="molecule type" value="Genomic_DNA"/>
</dbReference>
<feature type="region of interest" description="Disordered" evidence="2">
    <location>
        <begin position="200"/>
        <end position="249"/>
    </location>
</feature>
<dbReference type="InterPro" id="IPR004088">
    <property type="entry name" value="KH_dom_type_1"/>
</dbReference>
<feature type="compositionally biased region" description="Basic and acidic residues" evidence="2">
    <location>
        <begin position="661"/>
        <end position="670"/>
    </location>
</feature>
<comment type="caution">
    <text evidence="4">The sequence shown here is derived from an EMBL/GenBank/DDBJ whole genome shotgun (WGS) entry which is preliminary data.</text>
</comment>
<dbReference type="InterPro" id="IPR036612">
    <property type="entry name" value="KH_dom_type_1_sf"/>
</dbReference>
<feature type="compositionally biased region" description="Low complexity" evidence="2">
    <location>
        <begin position="206"/>
        <end position="223"/>
    </location>
</feature>
<gene>
    <name evidence="4" type="ORF">GEV33_014283</name>
</gene>
<dbReference type="SMART" id="SM00322">
    <property type="entry name" value="KH"/>
    <property type="match status" value="1"/>
</dbReference>
<feature type="region of interest" description="Disordered" evidence="2">
    <location>
        <begin position="924"/>
        <end position="966"/>
    </location>
</feature>
<protein>
    <recommendedName>
        <fullName evidence="3">K Homology domain-containing protein</fullName>
    </recommendedName>
</protein>
<dbReference type="Gene3D" id="3.30.1370.10">
    <property type="entry name" value="K Homology domain, type 1"/>
    <property type="match status" value="1"/>
</dbReference>
<feature type="region of interest" description="Disordered" evidence="2">
    <location>
        <begin position="867"/>
        <end position="886"/>
    </location>
</feature>
<name>A0A8J6L1X4_TENMO</name>
<dbReference type="SUPFAM" id="SSF54791">
    <property type="entry name" value="Eukaryotic type KH-domain (KH-domain type I)"/>
    <property type="match status" value="1"/>
</dbReference>
<reference evidence="4" key="1">
    <citation type="journal article" date="2020" name="J Insects Food Feed">
        <title>The yellow mealworm (Tenebrio molitor) genome: a resource for the emerging insects as food and feed industry.</title>
        <authorList>
            <person name="Eriksson T."/>
            <person name="Andere A."/>
            <person name="Kelstrup H."/>
            <person name="Emery V."/>
            <person name="Picard C."/>
        </authorList>
    </citation>
    <scope>NUCLEOTIDE SEQUENCE</scope>
    <source>
        <strain evidence="4">Stoneville</strain>
        <tissue evidence="4">Whole head</tissue>
    </source>
</reference>
<evidence type="ECO:0000259" key="3">
    <source>
        <dbReference type="SMART" id="SM00322"/>
    </source>
</evidence>
<dbReference type="PROSITE" id="PS50084">
    <property type="entry name" value="KH_TYPE_1"/>
    <property type="match status" value="1"/>
</dbReference>
<feature type="region of interest" description="Disordered" evidence="2">
    <location>
        <begin position="81"/>
        <end position="119"/>
    </location>
</feature>
<feature type="compositionally biased region" description="Basic and acidic residues" evidence="2">
    <location>
        <begin position="96"/>
        <end position="114"/>
    </location>
</feature>
<evidence type="ECO:0000256" key="1">
    <source>
        <dbReference type="PROSITE-ProRule" id="PRU00117"/>
    </source>
</evidence>
<evidence type="ECO:0000256" key="2">
    <source>
        <dbReference type="SAM" id="MobiDB-lite"/>
    </source>
</evidence>
<feature type="region of interest" description="Disordered" evidence="2">
    <location>
        <begin position="651"/>
        <end position="670"/>
    </location>
</feature>
<feature type="region of interest" description="Disordered" evidence="2">
    <location>
        <begin position="274"/>
        <end position="303"/>
    </location>
</feature>
<organism evidence="4 5">
    <name type="scientific">Tenebrio molitor</name>
    <name type="common">Yellow mealworm beetle</name>
    <dbReference type="NCBI Taxonomy" id="7067"/>
    <lineage>
        <taxon>Eukaryota</taxon>
        <taxon>Metazoa</taxon>
        <taxon>Ecdysozoa</taxon>
        <taxon>Arthropoda</taxon>
        <taxon>Hexapoda</taxon>
        <taxon>Insecta</taxon>
        <taxon>Pterygota</taxon>
        <taxon>Neoptera</taxon>
        <taxon>Endopterygota</taxon>
        <taxon>Coleoptera</taxon>
        <taxon>Polyphaga</taxon>
        <taxon>Cucujiformia</taxon>
        <taxon>Tenebrionidae</taxon>
        <taxon>Tenebrio</taxon>
    </lineage>
</organism>
<feature type="compositionally biased region" description="Basic and acidic residues" evidence="2">
    <location>
        <begin position="818"/>
        <end position="836"/>
    </location>
</feature>
<dbReference type="GO" id="GO:0003723">
    <property type="term" value="F:RNA binding"/>
    <property type="evidence" value="ECO:0007669"/>
    <property type="project" value="UniProtKB-UniRule"/>
</dbReference>
<dbReference type="Proteomes" id="UP000719412">
    <property type="component" value="Unassembled WGS sequence"/>
</dbReference>
<feature type="compositionally biased region" description="Basic residues" evidence="2">
    <location>
        <begin position="927"/>
        <end position="939"/>
    </location>
</feature>
<feature type="compositionally biased region" description="Basic residues" evidence="2">
    <location>
        <begin position="161"/>
        <end position="176"/>
    </location>
</feature>
<evidence type="ECO:0000313" key="5">
    <source>
        <dbReference type="Proteomes" id="UP000719412"/>
    </source>
</evidence>
<feature type="region of interest" description="Disordered" evidence="2">
    <location>
        <begin position="146"/>
        <end position="188"/>
    </location>
</feature>
<dbReference type="InterPro" id="IPR004087">
    <property type="entry name" value="KH_dom"/>
</dbReference>
<feature type="region of interest" description="Disordered" evidence="2">
    <location>
        <begin position="816"/>
        <end position="853"/>
    </location>
</feature>
<keyword evidence="1" id="KW-0694">RNA-binding</keyword>
<reference evidence="4" key="2">
    <citation type="submission" date="2021-08" db="EMBL/GenBank/DDBJ databases">
        <authorList>
            <person name="Eriksson T."/>
        </authorList>
    </citation>
    <scope>NUCLEOTIDE SEQUENCE</scope>
    <source>
        <strain evidence="4">Stoneville</strain>
        <tissue evidence="4">Whole head</tissue>
    </source>
</reference>
<feature type="domain" description="K Homology" evidence="3">
    <location>
        <begin position="1243"/>
        <end position="1321"/>
    </location>
</feature>
<sequence length="1341" mass="146649">MRRQSAVESVGVVLSACDDRRGAVQSREPSPELVREECSECAQRCSVVTPHSHTHANTQTDTHATVRGPLHADGRLNVGKMAADSGMDTCPSPEIADSRKRPLDGDNDNGDTKRSHFSPAVRAAVIAPLSKASGVGEAGRLLGARARPPVSRSLADVRSGRDRRRSAPPGRSHRHRHDDDGPPMISTTSDAFYLRDLASTLPGGESASRTTSSPSTLSRRAASCHITPHSGDSGSLRGGPAENSLFQIDNDRSTSATRFSISIRNITGAVCQSVAGSKRKFPPRRREPSKVDRNGAKPPPVRNYENMKVFNVTQFWEPNCANGETANIPAMAKPCQIVAEVGRNRNFRHERGRFYSKVSNVAGESPVAPRAFHPLPRSRDICKGRGFDVPMSYGFGQVSGTFLGSGRWSEGGSNGLSVEGSVRRRHFSCGPLAIKCAGVERKSPHLESPANGIASRRIITEKFRRCRGGGVRTGRPGGVSPLLIPPGHRSRVDIDATGTGSCTWRLRETASLTGYFRRGIFRWGEGRFSYAQGATVSRRRKCRDERYVYLRTLGFSISGSCPISRGNRKNAISSAWMSNVKFVCVRTVFTWGFHGKYEVFALSIKSRWQVVRRANIKGENELKIWGGGEDASFFTRHLSIKADFSECTRKKIGRAPNPENPEEKSIPEDFRGPSPIISTDVVLIELVRYVTLRNARRKRECIFNRWATDRPTIFPPPPEDGPDGLSQRTSANQIAPPLKSFRANLIPRERPSTISGGLRRCPSLAKSTKSPVRASLRVCHWNFAVALCNLRNKFDNEPTRKNLNWTFDEPVSSLPFRRRSDESKESEHLRNRKESSSTRPTDTPLQIDPSIRRPSVFLAGPSAASIFSPARPTSSAPGPDVPESKRRTCSTITVTFHAFRHVAVAARRTNFLFAAIFHDFPPLRNAPRARHRRCRRRNPPQRTTSSSDGGWRPPVRGRTPVRLGVRAPGSGAAYGLAGGGGGDCNDRNWDSISFTSCQLNKTTERMHVRREGFTFVRRKRRQLHYSFVAAGTAGTLSPLPEIGIREWKRAAPGGPPNRSPTPPSTFLTIVNETSANIISIRTSLLTPSTREHCCLFHCDGENAAAAAFLGGSRSERLCAKRTNFTPPEEGVHLENFNLARVAALIRGQLANNARRPPPDFPGTNIFPARFVSFYDCPGKHGGAPPGPLQIFSLSSTTNCLSGGAAPRSIGAKLCRDRSPSPIICISAFSSCLTYIRFGAGGDGTYHFKVLVPSVAAGAIIGKGGETIAHLQKETGARVKMSKSHDFYPGECRSGKRSEGGTASRPGLIVMRDKGTLFPSTAHPNINRGQLCLTSRTCIIIL</sequence>
<evidence type="ECO:0000313" key="4">
    <source>
        <dbReference type="EMBL" id="KAH0808509.1"/>
    </source>
</evidence>
<accession>A0A8J6L1X4</accession>
<proteinExistence type="predicted"/>
<dbReference type="GO" id="GO:0010468">
    <property type="term" value="P:regulation of gene expression"/>
    <property type="evidence" value="ECO:0007669"/>
    <property type="project" value="UniProtKB-ARBA"/>
</dbReference>
<feature type="compositionally biased region" description="Basic and acidic residues" evidence="2">
    <location>
        <begin position="284"/>
        <end position="295"/>
    </location>
</feature>
<dbReference type="Pfam" id="PF00013">
    <property type="entry name" value="KH_1"/>
    <property type="match status" value="1"/>
</dbReference>
<keyword evidence="5" id="KW-1185">Reference proteome</keyword>